<reference evidence="3" key="1">
    <citation type="journal article" date="2010" name="Nat. Biotechnol.">
        <title>Draft genome sequence of the oilseed species Ricinus communis.</title>
        <authorList>
            <person name="Chan A.P."/>
            <person name="Crabtree J."/>
            <person name="Zhao Q."/>
            <person name="Lorenzi H."/>
            <person name="Orvis J."/>
            <person name="Puiu D."/>
            <person name="Melake-Berhan A."/>
            <person name="Jones K.M."/>
            <person name="Redman J."/>
            <person name="Chen G."/>
            <person name="Cahoon E.B."/>
            <person name="Gedil M."/>
            <person name="Stanke M."/>
            <person name="Haas B.J."/>
            <person name="Wortman J.R."/>
            <person name="Fraser-Liggett C.M."/>
            <person name="Ravel J."/>
            <person name="Rabinowicz P.D."/>
        </authorList>
    </citation>
    <scope>NUCLEOTIDE SEQUENCE [LARGE SCALE GENOMIC DNA]</scope>
    <source>
        <strain evidence="3">cv. Hale</strain>
    </source>
</reference>
<keyword evidence="3" id="KW-1185">Reference proteome</keyword>
<dbReference type="CDD" id="cd00531">
    <property type="entry name" value="NTF2_like"/>
    <property type="match status" value="1"/>
</dbReference>
<dbReference type="InterPro" id="IPR037401">
    <property type="entry name" value="SnoaL-like"/>
</dbReference>
<organism evidence="2 3">
    <name type="scientific">Ricinus communis</name>
    <name type="common">Castor bean</name>
    <dbReference type="NCBI Taxonomy" id="3988"/>
    <lineage>
        <taxon>Eukaryota</taxon>
        <taxon>Viridiplantae</taxon>
        <taxon>Streptophyta</taxon>
        <taxon>Embryophyta</taxon>
        <taxon>Tracheophyta</taxon>
        <taxon>Spermatophyta</taxon>
        <taxon>Magnoliopsida</taxon>
        <taxon>eudicotyledons</taxon>
        <taxon>Gunneridae</taxon>
        <taxon>Pentapetalae</taxon>
        <taxon>rosids</taxon>
        <taxon>fabids</taxon>
        <taxon>Malpighiales</taxon>
        <taxon>Euphorbiaceae</taxon>
        <taxon>Acalyphoideae</taxon>
        <taxon>Acalypheae</taxon>
        <taxon>Ricinus</taxon>
    </lineage>
</organism>
<name>B9TB29_RICCO</name>
<dbReference type="Gene3D" id="3.10.450.50">
    <property type="match status" value="1"/>
</dbReference>
<proteinExistence type="predicted"/>
<protein>
    <recommendedName>
        <fullName evidence="1">SnoaL-like domain-containing protein</fullName>
    </recommendedName>
</protein>
<evidence type="ECO:0000313" key="3">
    <source>
        <dbReference type="Proteomes" id="UP000008311"/>
    </source>
</evidence>
<feature type="domain" description="SnoaL-like" evidence="1">
    <location>
        <begin position="11"/>
        <end position="129"/>
    </location>
</feature>
<accession>B9TB29</accession>
<dbReference type="Pfam" id="PF13577">
    <property type="entry name" value="SnoaL_4"/>
    <property type="match status" value="1"/>
</dbReference>
<dbReference type="InParanoid" id="B9TB29"/>
<evidence type="ECO:0000313" key="2">
    <source>
        <dbReference type="EMBL" id="EEF26936.1"/>
    </source>
</evidence>
<gene>
    <name evidence="2" type="ORF">RCOM_0117570</name>
</gene>
<dbReference type="AlphaFoldDB" id="B9TB29"/>
<dbReference type="InterPro" id="IPR032710">
    <property type="entry name" value="NTF2-like_dom_sf"/>
</dbReference>
<dbReference type="SUPFAM" id="SSF54427">
    <property type="entry name" value="NTF2-like"/>
    <property type="match status" value="1"/>
</dbReference>
<dbReference type="EMBL" id="EQ976149">
    <property type="protein sequence ID" value="EEF26936.1"/>
    <property type="molecule type" value="Genomic_DNA"/>
</dbReference>
<sequence length="144" mass="15791">MSAAEQVSASDEKEAIREVLYGYCYGTDGGDTELWVEGFTEDCVWDGGAFGMLKGKDAMREFHRASGEGSKALRHLTLNSVIDLDGDTAHVVSYVAVVAQGQPAAIYFLGHYDDQFVKVDGQWRIKSRKVRADLADIDAPKVRA</sequence>
<evidence type="ECO:0000259" key="1">
    <source>
        <dbReference type="Pfam" id="PF13577"/>
    </source>
</evidence>
<dbReference type="Proteomes" id="UP000008311">
    <property type="component" value="Unassembled WGS sequence"/>
</dbReference>